<protein>
    <submittedName>
        <fullName evidence="1">Methyltransferase, TIGR04290 family protein</fullName>
    </submittedName>
</protein>
<dbReference type="InterPro" id="IPR027555">
    <property type="entry name" value="Mo5U34_MeTrfas-like"/>
</dbReference>
<dbReference type="InterPro" id="IPR029063">
    <property type="entry name" value="SAM-dependent_MTases_sf"/>
</dbReference>
<sequence length="233" mass="26009">MANLADCVAHGIQWFHSFDLPDGESIKGYKSEAILRREAAAILPDDLTGKSVLDIGAWDGYFSFEAERRGAADVLATDHFCWSGPGWGTKDGFDFIHSRLGSKVRSFDVEPLGLTPEKFGQFDVVLFLGVLYHVTDIYRHLEAAAAMCRDHLVVETETTMINTKAPLARFIQSHELGGDPTNFWAPNPALVRLLLERLGFSRIDVTIAGKPHAVSWLPRADLKTRRMIVHAYR</sequence>
<dbReference type="GO" id="GO:0008168">
    <property type="term" value="F:methyltransferase activity"/>
    <property type="evidence" value="ECO:0007669"/>
    <property type="project" value="UniProtKB-KW"/>
</dbReference>
<keyword evidence="1" id="KW-0489">Methyltransferase</keyword>
<dbReference type="Proteomes" id="UP000652430">
    <property type="component" value="Unassembled WGS sequence"/>
</dbReference>
<dbReference type="RefSeq" id="WP_133188785.1">
    <property type="nucleotide sequence ID" value="NZ_BNAQ01000001.1"/>
</dbReference>
<dbReference type="Pfam" id="PF08003">
    <property type="entry name" value="Methyltransf_9"/>
    <property type="match status" value="1"/>
</dbReference>
<evidence type="ECO:0000313" key="2">
    <source>
        <dbReference type="Proteomes" id="UP000652430"/>
    </source>
</evidence>
<dbReference type="GO" id="GO:0032259">
    <property type="term" value="P:methylation"/>
    <property type="evidence" value="ECO:0007669"/>
    <property type="project" value="UniProtKB-KW"/>
</dbReference>
<accession>A0ABQ3L8M7</accession>
<keyword evidence="1" id="KW-0808">Transferase</keyword>
<keyword evidence="2" id="KW-1185">Reference proteome</keyword>
<dbReference type="SUPFAM" id="SSF53335">
    <property type="entry name" value="S-adenosyl-L-methionine-dependent methyltransferases"/>
    <property type="match status" value="1"/>
</dbReference>
<comment type="caution">
    <text evidence="1">The sequence shown here is derived from an EMBL/GenBank/DDBJ whole genome shotgun (WGS) entry which is preliminary data.</text>
</comment>
<reference evidence="2" key="1">
    <citation type="journal article" date="2019" name="Int. J. Syst. Evol. Microbiol.">
        <title>The Global Catalogue of Microorganisms (GCM) 10K type strain sequencing project: providing services to taxonomists for standard genome sequencing and annotation.</title>
        <authorList>
            <consortium name="The Broad Institute Genomics Platform"/>
            <consortium name="The Broad Institute Genome Sequencing Center for Infectious Disease"/>
            <person name="Wu L."/>
            <person name="Ma J."/>
        </authorList>
    </citation>
    <scope>NUCLEOTIDE SEQUENCE [LARGE SCALE GENOMIC DNA]</scope>
    <source>
        <strain evidence="2">CGMCC 1.8957</strain>
    </source>
</reference>
<dbReference type="Gene3D" id="3.40.50.150">
    <property type="entry name" value="Vaccinia Virus protein VP39"/>
    <property type="match status" value="1"/>
</dbReference>
<proteinExistence type="predicted"/>
<gene>
    <name evidence="1" type="ORF">GCM10008023_04710</name>
</gene>
<name>A0ABQ3L8M7_9SPHN</name>
<dbReference type="EMBL" id="BNAQ01000001">
    <property type="protein sequence ID" value="GHH08806.1"/>
    <property type="molecule type" value="Genomic_DNA"/>
</dbReference>
<organism evidence="1 2">
    <name type="scientific">Sphingomonas glacialis</name>
    <dbReference type="NCBI Taxonomy" id="658225"/>
    <lineage>
        <taxon>Bacteria</taxon>
        <taxon>Pseudomonadati</taxon>
        <taxon>Pseudomonadota</taxon>
        <taxon>Alphaproteobacteria</taxon>
        <taxon>Sphingomonadales</taxon>
        <taxon>Sphingomonadaceae</taxon>
        <taxon>Sphingomonas</taxon>
    </lineage>
</organism>
<evidence type="ECO:0000313" key="1">
    <source>
        <dbReference type="EMBL" id="GHH08806.1"/>
    </source>
</evidence>